<gene>
    <name evidence="1" type="ORF">GLOINDRAFT_9052</name>
</gene>
<dbReference type="EMBL" id="KI297612">
    <property type="protein sequence ID" value="ERZ99890.1"/>
    <property type="molecule type" value="Genomic_DNA"/>
</dbReference>
<protein>
    <submittedName>
        <fullName evidence="1">Uncharacterized protein</fullName>
    </submittedName>
</protein>
<organism evidence="1">
    <name type="scientific">Rhizophagus irregularis (strain DAOM 181602 / DAOM 197198 / MUCL 43194)</name>
    <name type="common">Arbuscular mycorrhizal fungus</name>
    <name type="synonym">Glomus intraradices</name>
    <dbReference type="NCBI Taxonomy" id="747089"/>
    <lineage>
        <taxon>Eukaryota</taxon>
        <taxon>Fungi</taxon>
        <taxon>Fungi incertae sedis</taxon>
        <taxon>Mucoromycota</taxon>
        <taxon>Glomeromycotina</taxon>
        <taxon>Glomeromycetes</taxon>
        <taxon>Glomerales</taxon>
        <taxon>Glomeraceae</taxon>
        <taxon>Rhizophagus</taxon>
    </lineage>
</organism>
<evidence type="ECO:0000313" key="1">
    <source>
        <dbReference type="EMBL" id="ERZ99890.1"/>
    </source>
</evidence>
<dbReference type="HOGENOM" id="CLU_3107621_0_0_1"/>
<sequence>MAITWLILIQSFSPVTDIAINIKSLCATGLTTLDIIGEDQLLVNFHMDTPF</sequence>
<name>U9T952_RHIID</name>
<dbReference type="AlphaFoldDB" id="U9T952"/>
<accession>U9T952</accession>
<proteinExistence type="predicted"/>
<reference evidence="1" key="1">
    <citation type="submission" date="2013-07" db="EMBL/GenBank/DDBJ databases">
        <title>The genome of an arbuscular mycorrhizal fungus provides insights into the evolution of the oldest plant symbiosis.</title>
        <authorList>
            <consortium name="DOE Joint Genome Institute"/>
            <person name="Tisserant E."/>
            <person name="Malbreil M."/>
            <person name="Kuo A."/>
            <person name="Kohler A."/>
            <person name="Symeonidi A."/>
            <person name="Balestrini R."/>
            <person name="Charron P."/>
            <person name="Duensing N."/>
            <person name="Frei-dit-Frey N."/>
            <person name="Gianinazzi-Pearson V."/>
            <person name="Gilbert B."/>
            <person name="Handa Y."/>
            <person name="Hijri M."/>
            <person name="Kaul R."/>
            <person name="Kawaguchi M."/>
            <person name="Krajinski F."/>
            <person name="Lammers P."/>
            <person name="Lapierre D."/>
            <person name="Masclaux F.G."/>
            <person name="Murat C."/>
            <person name="Morin E."/>
            <person name="Ndikumana S."/>
            <person name="Pagni M."/>
            <person name="Petitpierre D."/>
            <person name="Requena N."/>
            <person name="Rosikiewicz P."/>
            <person name="Riley R."/>
            <person name="Saito K."/>
            <person name="San Clemente H."/>
            <person name="Shapiro H."/>
            <person name="van Tuinen D."/>
            <person name="Becard G."/>
            <person name="Bonfante P."/>
            <person name="Paszkowski U."/>
            <person name="Shachar-Hill Y."/>
            <person name="Young J.P."/>
            <person name="Sanders I.R."/>
            <person name="Henrissat B."/>
            <person name="Rensing S.A."/>
            <person name="Grigoriev I.V."/>
            <person name="Corradi N."/>
            <person name="Roux C."/>
            <person name="Martin F."/>
        </authorList>
    </citation>
    <scope>NUCLEOTIDE SEQUENCE</scope>
    <source>
        <strain evidence="1">DAOM 197198</strain>
    </source>
</reference>